<dbReference type="EMBL" id="MDYQ01000006">
    <property type="protein sequence ID" value="PRP89047.1"/>
    <property type="molecule type" value="Genomic_DNA"/>
</dbReference>
<dbReference type="OrthoDB" id="932129at2759"/>
<reference evidence="6 7" key="1">
    <citation type="journal article" date="2018" name="Genome Biol. Evol.">
        <title>Multiple Roots of Fruiting Body Formation in Amoebozoa.</title>
        <authorList>
            <person name="Hillmann F."/>
            <person name="Forbes G."/>
            <person name="Novohradska S."/>
            <person name="Ferling I."/>
            <person name="Riege K."/>
            <person name="Groth M."/>
            <person name="Westermann M."/>
            <person name="Marz M."/>
            <person name="Spaller T."/>
            <person name="Winckler T."/>
            <person name="Schaap P."/>
            <person name="Glockner G."/>
        </authorList>
    </citation>
    <scope>NUCLEOTIDE SEQUENCE [LARGE SCALE GENOMIC DNA]</scope>
    <source>
        <strain evidence="6 7">Jena</strain>
    </source>
</reference>
<comment type="caution">
    <text evidence="6">The sequence shown here is derived from an EMBL/GenBank/DDBJ whole genome shotgun (WGS) entry which is preliminary data.</text>
</comment>
<evidence type="ECO:0000256" key="1">
    <source>
        <dbReference type="ARBA" id="ARBA00010401"/>
    </source>
</evidence>
<name>A0A2P6NYL0_9EUKA</name>
<accession>A0A2P6NYL0</accession>
<dbReference type="Gene3D" id="3.90.550.10">
    <property type="entry name" value="Spore Coat Polysaccharide Biosynthesis Protein SpsA, Chain A"/>
    <property type="match status" value="1"/>
</dbReference>
<keyword evidence="7" id="KW-1185">Reference proteome</keyword>
<dbReference type="PANTHER" id="PTHR43511">
    <property type="match status" value="1"/>
</dbReference>
<dbReference type="FunCoup" id="A0A2P6NYL0">
    <property type="interactions" value="110"/>
</dbReference>
<organism evidence="6 7">
    <name type="scientific">Planoprotostelium fungivorum</name>
    <dbReference type="NCBI Taxonomy" id="1890364"/>
    <lineage>
        <taxon>Eukaryota</taxon>
        <taxon>Amoebozoa</taxon>
        <taxon>Evosea</taxon>
        <taxon>Variosea</taxon>
        <taxon>Cavosteliida</taxon>
        <taxon>Cavosteliaceae</taxon>
        <taxon>Planoprotostelium</taxon>
    </lineage>
</organism>
<dbReference type="GO" id="GO:0003983">
    <property type="term" value="F:UTP:glucose-1-phosphate uridylyltransferase activity"/>
    <property type="evidence" value="ECO:0007669"/>
    <property type="project" value="UniProtKB-EC"/>
</dbReference>
<dbReference type="Proteomes" id="UP000241769">
    <property type="component" value="Unassembled WGS sequence"/>
</dbReference>
<evidence type="ECO:0000313" key="7">
    <source>
        <dbReference type="Proteomes" id="UP000241769"/>
    </source>
</evidence>
<dbReference type="Gene3D" id="2.160.10.10">
    <property type="entry name" value="Hexapeptide repeat proteins"/>
    <property type="match status" value="1"/>
</dbReference>
<dbReference type="EC" id="2.7.7.9" evidence="2 5"/>
<evidence type="ECO:0000256" key="2">
    <source>
        <dbReference type="ARBA" id="ARBA00012415"/>
    </source>
</evidence>
<proteinExistence type="inferred from homology"/>
<evidence type="ECO:0000256" key="3">
    <source>
        <dbReference type="ARBA" id="ARBA00022679"/>
    </source>
</evidence>
<evidence type="ECO:0000256" key="4">
    <source>
        <dbReference type="ARBA" id="ARBA00022695"/>
    </source>
</evidence>
<dbReference type="SUPFAM" id="SSF53448">
    <property type="entry name" value="Nucleotide-diphospho-sugar transferases"/>
    <property type="match status" value="1"/>
</dbReference>
<comment type="catalytic activity">
    <reaction evidence="5">
        <text>alpha-D-glucose 1-phosphate + UTP + H(+) = UDP-alpha-D-glucose + diphosphate</text>
        <dbReference type="Rhea" id="RHEA:19889"/>
        <dbReference type="ChEBI" id="CHEBI:15378"/>
        <dbReference type="ChEBI" id="CHEBI:33019"/>
        <dbReference type="ChEBI" id="CHEBI:46398"/>
        <dbReference type="ChEBI" id="CHEBI:58601"/>
        <dbReference type="ChEBI" id="CHEBI:58885"/>
        <dbReference type="EC" id="2.7.7.9"/>
    </reaction>
</comment>
<dbReference type="Pfam" id="PF01704">
    <property type="entry name" value="UDPGP"/>
    <property type="match status" value="1"/>
</dbReference>
<evidence type="ECO:0000256" key="5">
    <source>
        <dbReference type="PIRNR" id="PIRNR000806"/>
    </source>
</evidence>
<keyword evidence="3 5" id="KW-0808">Transferase</keyword>
<comment type="similarity">
    <text evidence="1 5">Belongs to the UDPGP type 1 family.</text>
</comment>
<protein>
    <recommendedName>
        <fullName evidence="2 5">UTP--glucose-1-phosphate uridylyltransferase</fullName>
        <ecNumber evidence="2 5">2.7.7.9</ecNumber>
    </recommendedName>
</protein>
<sequence length="483" mass="54741">MSSLDLFAPSAETRRLSVKLDAAALEKIGMNKTESADFLRLRGRFLDKPLMEWERVKPLPDDFCRSVDDLPEPNPEKVKELLSKLVFVQLNGGLGTAMGLRSTKSSLQLLKQGGNAYSLLDCKILQLEKLNQDHDVDIPLVLMNSPKTHDETLEIIKKYPGEGKGRVSIHTFVQSEHPLMHKDTLAPVAKSKDERQFWIPPGSGEVFQGLMRSGLLEKFRSQGKEFLFISNIENMGATIDLRLLNNIYSEQVDFQLELTNRLSTDHHGGVPMSYKEGRVHVMEISQVPFEFHKNFTVSRFKWWNTNNMWVRINNIWNMLKLQALDLDFIVKYRISGGRNVAQIETPAAMSIHSFKRAVGITVPRSRYRPINSTAQLLASQSNIFTFEDGNLQMNPMRVPATDPLIKLGDHFTSVDEYERRFKDIPNILELDHLTVSGDVIFGSKMTLKGTVIIVAEHGEKIELPDGTKLENKIVSGSLQLKEN</sequence>
<gene>
    <name evidence="6" type="ORF">PROFUN_02325</name>
</gene>
<dbReference type="InParanoid" id="A0A2P6NYL0"/>
<dbReference type="InterPro" id="IPR002618">
    <property type="entry name" value="UDPGP_fam"/>
</dbReference>
<dbReference type="InterPro" id="IPR016267">
    <property type="entry name" value="UDPGP_trans"/>
</dbReference>
<dbReference type="STRING" id="1890364.A0A2P6NYL0"/>
<evidence type="ECO:0000313" key="6">
    <source>
        <dbReference type="EMBL" id="PRP89047.1"/>
    </source>
</evidence>
<dbReference type="FunFam" id="2.160.10.10:FF:000001">
    <property type="entry name" value="UTP--glucose-1-phosphate uridylyltransferase"/>
    <property type="match status" value="1"/>
</dbReference>
<keyword evidence="4 5" id="KW-0548">Nucleotidyltransferase</keyword>
<dbReference type="GO" id="GO:0006011">
    <property type="term" value="P:UDP-alpha-D-glucose metabolic process"/>
    <property type="evidence" value="ECO:0007669"/>
    <property type="project" value="UniProtKB-UniRule"/>
</dbReference>
<dbReference type="InterPro" id="IPR029044">
    <property type="entry name" value="Nucleotide-diphossugar_trans"/>
</dbReference>
<dbReference type="PIRSF" id="PIRSF000806">
    <property type="entry name" value="UDPGP"/>
    <property type="match status" value="1"/>
</dbReference>
<dbReference type="AlphaFoldDB" id="A0A2P6NYL0"/>